<evidence type="ECO:0000313" key="2">
    <source>
        <dbReference type="EMBL" id="CAF4270011.1"/>
    </source>
</evidence>
<name>A0A820FVF2_9BILA</name>
<reference evidence="2" key="1">
    <citation type="submission" date="2021-02" db="EMBL/GenBank/DDBJ databases">
        <authorList>
            <person name="Nowell W R."/>
        </authorList>
    </citation>
    <scope>NUCLEOTIDE SEQUENCE</scope>
</reference>
<feature type="compositionally biased region" description="Polar residues" evidence="1">
    <location>
        <begin position="61"/>
        <end position="73"/>
    </location>
</feature>
<organism evidence="2 3">
    <name type="scientific">Adineta steineri</name>
    <dbReference type="NCBI Taxonomy" id="433720"/>
    <lineage>
        <taxon>Eukaryota</taxon>
        <taxon>Metazoa</taxon>
        <taxon>Spiralia</taxon>
        <taxon>Gnathifera</taxon>
        <taxon>Rotifera</taxon>
        <taxon>Eurotatoria</taxon>
        <taxon>Bdelloidea</taxon>
        <taxon>Adinetida</taxon>
        <taxon>Adinetidae</taxon>
        <taxon>Adineta</taxon>
    </lineage>
</organism>
<dbReference type="Proteomes" id="UP000663844">
    <property type="component" value="Unassembled WGS sequence"/>
</dbReference>
<evidence type="ECO:0000256" key="1">
    <source>
        <dbReference type="SAM" id="MobiDB-lite"/>
    </source>
</evidence>
<evidence type="ECO:0000313" key="3">
    <source>
        <dbReference type="Proteomes" id="UP000663844"/>
    </source>
</evidence>
<sequence length="73" mass="8400">MQRIIVLFCYVSICVYYVHSKILYECNFDDATVDNHCFTTSVLVMSGLQILNENPPDSPISDVTSSRNNMNYR</sequence>
<dbReference type="AlphaFoldDB" id="A0A820FVF2"/>
<comment type="caution">
    <text evidence="2">The sequence shown here is derived from an EMBL/GenBank/DDBJ whole genome shotgun (WGS) entry which is preliminary data.</text>
</comment>
<dbReference type="EMBL" id="CAJOAZ010013654">
    <property type="protein sequence ID" value="CAF4270011.1"/>
    <property type="molecule type" value="Genomic_DNA"/>
</dbReference>
<proteinExistence type="predicted"/>
<accession>A0A820FVF2</accession>
<feature type="region of interest" description="Disordered" evidence="1">
    <location>
        <begin position="52"/>
        <end position="73"/>
    </location>
</feature>
<gene>
    <name evidence="2" type="ORF">OXD698_LOCUS44458</name>
</gene>
<protein>
    <submittedName>
        <fullName evidence="2">Uncharacterized protein</fullName>
    </submittedName>
</protein>